<dbReference type="GO" id="GO:0036312">
    <property type="term" value="F:phosphatidylinositol 3-kinase regulatory subunit binding"/>
    <property type="evidence" value="ECO:0007669"/>
    <property type="project" value="TreeGrafter"/>
</dbReference>
<dbReference type="SMART" id="SM01282">
    <property type="entry name" value="DBB"/>
    <property type="match status" value="1"/>
</dbReference>
<protein>
    <submittedName>
        <fullName evidence="5">Phosphoinositide 3-kinase adapter protein 1</fullName>
    </submittedName>
</protein>
<feature type="compositionally biased region" description="Basic and acidic residues" evidence="2">
    <location>
        <begin position="860"/>
        <end position="869"/>
    </location>
</feature>
<name>A0A6J2VA67_CHACN</name>
<dbReference type="InterPro" id="IPR035897">
    <property type="entry name" value="Toll_tir_struct_dom_sf"/>
</dbReference>
<dbReference type="Proteomes" id="UP000504632">
    <property type="component" value="Chromosome 4"/>
</dbReference>
<feature type="compositionally biased region" description="Polar residues" evidence="2">
    <location>
        <begin position="173"/>
        <end position="199"/>
    </location>
</feature>
<dbReference type="PROSITE" id="PS51376">
    <property type="entry name" value="DBB"/>
    <property type="match status" value="1"/>
</dbReference>
<dbReference type="FunCoup" id="A0A6J2VA67">
    <property type="interactions" value="723"/>
</dbReference>
<dbReference type="Pfam" id="PF14545">
    <property type="entry name" value="DBB"/>
    <property type="match status" value="1"/>
</dbReference>
<feature type="compositionally biased region" description="Pro residues" evidence="2">
    <location>
        <begin position="882"/>
        <end position="899"/>
    </location>
</feature>
<keyword evidence="1" id="KW-0597">Phosphoprotein</keyword>
<evidence type="ECO:0000313" key="5">
    <source>
        <dbReference type="RefSeq" id="XP_030628086.1"/>
    </source>
</evidence>
<feature type="domain" description="DBB" evidence="3">
    <location>
        <begin position="261"/>
        <end position="397"/>
    </location>
</feature>
<dbReference type="RefSeq" id="XP_030628086.1">
    <property type="nucleotide sequence ID" value="XM_030772226.1"/>
</dbReference>
<feature type="region of interest" description="Disordered" evidence="2">
    <location>
        <begin position="642"/>
        <end position="662"/>
    </location>
</feature>
<feature type="compositionally biased region" description="Low complexity" evidence="2">
    <location>
        <begin position="799"/>
        <end position="818"/>
    </location>
</feature>
<accession>A0A6J2VA67</accession>
<dbReference type="Gene3D" id="3.40.50.10140">
    <property type="entry name" value="Toll/interleukin-1 receptor homology (TIR) domain"/>
    <property type="match status" value="1"/>
</dbReference>
<dbReference type="PANTHER" id="PTHR16267">
    <property type="entry name" value="BANK1/PIK3AP1 FAMILY MEMBER"/>
    <property type="match status" value="1"/>
</dbReference>
<dbReference type="OrthoDB" id="8192811at2759"/>
<feature type="compositionally biased region" description="Pro residues" evidence="2">
    <location>
        <begin position="849"/>
        <end position="859"/>
    </location>
</feature>
<evidence type="ECO:0000313" key="4">
    <source>
        <dbReference type="Proteomes" id="UP000504632"/>
    </source>
</evidence>
<proteinExistence type="predicted"/>
<keyword evidence="4" id="KW-1185">Reference proteome</keyword>
<feature type="region of interest" description="Disordered" evidence="2">
    <location>
        <begin position="148"/>
        <end position="167"/>
    </location>
</feature>
<dbReference type="CTD" id="118788"/>
<dbReference type="InterPro" id="IPR017893">
    <property type="entry name" value="DBB_domain"/>
</dbReference>
<reference evidence="5" key="1">
    <citation type="submission" date="2025-08" db="UniProtKB">
        <authorList>
            <consortium name="RefSeq"/>
        </authorList>
    </citation>
    <scope>IDENTIFICATION</scope>
</reference>
<feature type="compositionally biased region" description="Polar residues" evidence="2">
    <location>
        <begin position="236"/>
        <end position="257"/>
    </location>
</feature>
<dbReference type="GeneID" id="115810300"/>
<dbReference type="AlphaFoldDB" id="A0A6J2VA67"/>
<dbReference type="Pfam" id="PF18567">
    <property type="entry name" value="TIR_3"/>
    <property type="match status" value="1"/>
</dbReference>
<dbReference type="PANTHER" id="PTHR16267:SF12">
    <property type="entry name" value="PHOSPHOINOSITIDE 3-KINASE ADAPTER PROTEIN 1"/>
    <property type="match status" value="1"/>
</dbReference>
<dbReference type="InParanoid" id="A0A6J2VA67"/>
<feature type="region of interest" description="Disordered" evidence="2">
    <location>
        <begin position="173"/>
        <end position="257"/>
    </location>
</feature>
<evidence type="ECO:0000259" key="3">
    <source>
        <dbReference type="PROSITE" id="PS51376"/>
    </source>
</evidence>
<evidence type="ECO:0000256" key="1">
    <source>
        <dbReference type="ARBA" id="ARBA00022553"/>
    </source>
</evidence>
<dbReference type="GO" id="GO:0005102">
    <property type="term" value="F:signaling receptor binding"/>
    <property type="evidence" value="ECO:0007669"/>
    <property type="project" value="TreeGrafter"/>
</dbReference>
<dbReference type="InterPro" id="IPR041340">
    <property type="entry name" value="PIK3AP1_TIR"/>
</dbReference>
<dbReference type="InterPro" id="IPR052446">
    <property type="entry name" value="B-cell_PI3K-Signaling_Adptrs"/>
</dbReference>
<evidence type="ECO:0000256" key="2">
    <source>
        <dbReference type="SAM" id="MobiDB-lite"/>
    </source>
</evidence>
<feature type="compositionally biased region" description="Basic and acidic residues" evidence="2">
    <location>
        <begin position="202"/>
        <end position="221"/>
    </location>
</feature>
<organism evidence="4 5">
    <name type="scientific">Chanos chanos</name>
    <name type="common">Milkfish</name>
    <name type="synonym">Mugil chanos</name>
    <dbReference type="NCBI Taxonomy" id="29144"/>
    <lineage>
        <taxon>Eukaryota</taxon>
        <taxon>Metazoa</taxon>
        <taxon>Chordata</taxon>
        <taxon>Craniata</taxon>
        <taxon>Vertebrata</taxon>
        <taxon>Euteleostomi</taxon>
        <taxon>Actinopterygii</taxon>
        <taxon>Neopterygii</taxon>
        <taxon>Teleostei</taxon>
        <taxon>Ostariophysi</taxon>
        <taxon>Gonorynchiformes</taxon>
        <taxon>Chanidae</taxon>
        <taxon>Chanos</taxon>
    </lineage>
</organism>
<dbReference type="GO" id="GO:0005829">
    <property type="term" value="C:cytosol"/>
    <property type="evidence" value="ECO:0007669"/>
    <property type="project" value="TreeGrafter"/>
</dbReference>
<sequence length="899" mass="101633">MCEVLIVHTIEAEEWANYLKNILEASRNFPEESVILHLVDGESYLQQADLSVFSHSRCILLLLSTVFLDIQREPGVLETFRKLLYPSQKVIAFLCGVSENEEFDDYFEDWVKWRKLYAEDEPRMYVSTVLESIADASEDVLENYTQEKTENDIITPPHTPPDYEIIVQTPSPHDITFQTQPDNDFTIQTSPEDQITPQVLSEDVRDPDGDEDSPSHAEVESRQSNQNPETDGWIPQTDQNNSLTSDTSQTETSTHQPSFIVQPDRILCGSTMNIYIIMAIKLDSQAKVEVEFSCQNSTAKLVPGTFVNEYTVSFQSPDMPAGEVMLTLYSNASAVCSGYVTYFSAMEEINSLLDKLADPLQFMCQAFAITSNFTESLDTLLTDSLKQRLPATGLQVFGISQLEHNNSSTNQQNMELPTLLHFSAKYGLRELTTVLLQCPGALQAYSVANKDGDYPNRLAEKNGFSDLRHFMDKYLESAGTDLPSTEEVTTPEQEDIYEPMSNAQQDLSPGYSLHEDIYMSMMELNPECAEDLYEDMASALENSQNPEETMLRKFFQVKSDQCLTPVEEGLSGEDYKGEEEEENIEVYGDEEDLYNMCFPDQIYDTVDGITPEIINRPPAPIPRPSMNPEPVENKTYISRVFSSHEVSSSLGNPPDTESSTAPVRPVRDRVLSSAYDPYAGMKTPGQRQLIVLQERVKVGALTVEEAVQEFKAWQFDQERRSQSLRFQQENLQRLRDSITRRHKEKRSSKDDLEITAPIQRNLQWGSHMKVECSVYEPSPRTVAPPPLVSRPLQRRTWQTGSTSSTSSSGSNRLSTHSTFSYSSGADGEYEEAPDCPLPPRPPRINETPPVLPPPRIPPRLPERLPDMLNERYVSSPTRALPQLPPHRPIPPPPIPRRPR</sequence>
<feature type="region of interest" description="Disordered" evidence="2">
    <location>
        <begin position="776"/>
        <end position="899"/>
    </location>
</feature>
<gene>
    <name evidence="5" type="primary">pik3ap1</name>
</gene>